<evidence type="ECO:0000313" key="49">
    <source>
        <dbReference type="Proteomes" id="UP000283683"/>
    </source>
</evidence>
<dbReference type="Proteomes" id="UP000286220">
    <property type="component" value="Unassembled WGS sequence"/>
</dbReference>
<dbReference type="GO" id="GO:0009089">
    <property type="term" value="P:lysine biosynthetic process via diaminopimelate"/>
    <property type="evidence" value="ECO:0007669"/>
    <property type="project" value="UniProtKB-UniRule"/>
</dbReference>
<dbReference type="Pfam" id="PF00701">
    <property type="entry name" value="DHDPS"/>
    <property type="match status" value="1"/>
</dbReference>
<dbReference type="EMBL" id="QROF01000002">
    <property type="protein sequence ID" value="RHL07042.1"/>
    <property type="molecule type" value="Genomic_DNA"/>
</dbReference>
<dbReference type="RefSeq" id="WP_012742066.1">
    <property type="nucleotide sequence ID" value="NZ_CP092643.1"/>
</dbReference>
<evidence type="ECO:0000256" key="1">
    <source>
        <dbReference type="ARBA" id="ARBA00003294"/>
    </source>
</evidence>
<evidence type="ECO:0000313" key="35">
    <source>
        <dbReference type="EMBL" id="RHF01045.1"/>
    </source>
</evidence>
<evidence type="ECO:0000256" key="10">
    <source>
        <dbReference type="ARBA" id="ARBA00023270"/>
    </source>
</evidence>
<dbReference type="PIRSF" id="PIRSF001365">
    <property type="entry name" value="DHDPS"/>
    <property type="match status" value="1"/>
</dbReference>
<dbReference type="Proteomes" id="UP000479563">
    <property type="component" value="Unassembled WGS sequence"/>
</dbReference>
<dbReference type="Proteomes" id="UP000285290">
    <property type="component" value="Unassembled WGS sequence"/>
</dbReference>
<dbReference type="OMA" id="WCTAAPC"/>
<dbReference type="AlphaFoldDB" id="A0A174A6D9"/>
<dbReference type="Proteomes" id="UP001197684">
    <property type="component" value="Unassembled WGS sequence"/>
</dbReference>
<dbReference type="InterPro" id="IPR002220">
    <property type="entry name" value="DapA-like"/>
</dbReference>
<dbReference type="Proteomes" id="UP000260970">
    <property type="component" value="Unassembled WGS sequence"/>
</dbReference>
<keyword evidence="5 12" id="KW-0963">Cytoplasm</keyword>
<evidence type="ECO:0000313" key="19">
    <source>
        <dbReference type="EMBL" id="MCC2746862.1"/>
    </source>
</evidence>
<dbReference type="PRINTS" id="PR00146">
    <property type="entry name" value="DHPICSNTHASE"/>
</dbReference>
<evidence type="ECO:0000313" key="45">
    <source>
        <dbReference type="Proteomes" id="UP000261052"/>
    </source>
</evidence>
<dbReference type="PANTHER" id="PTHR12128:SF66">
    <property type="entry name" value="4-HYDROXY-2-OXOGLUTARATE ALDOLASE, MITOCHONDRIAL"/>
    <property type="match status" value="1"/>
</dbReference>
<comment type="caution">
    <text evidence="12">Was originally thought to be a dihydrodipicolinate synthase (DHDPS), catalyzing the condensation of (S)-aspartate-beta-semialdehyde [(S)-ASA] and pyruvate to dihydrodipicolinate (DHDP). However, it was shown in E.coli that the product of the enzymatic reaction is not dihydrodipicolinate but in fact (4S)-4-hydroxy-2,3,4,5-tetrahydro-(2S)-dipicolinic acid (HTPA), and that the consecutive dehydration reaction leading to DHDP is not spontaneous but catalyzed by DapB.</text>
</comment>
<evidence type="ECO:0000313" key="18">
    <source>
        <dbReference type="EMBL" id="MCB6961988.1"/>
    </source>
</evidence>
<dbReference type="EMBL" id="QSUG01000017">
    <property type="protein sequence ID" value="RGN20564.1"/>
    <property type="molecule type" value="Genomic_DNA"/>
</dbReference>
<feature type="site" description="Part of a proton relay during catalysis" evidence="12">
    <location>
        <position position="48"/>
    </location>
</feature>
<evidence type="ECO:0000313" key="52">
    <source>
        <dbReference type="Proteomes" id="UP000284835"/>
    </source>
</evidence>
<dbReference type="EMBL" id="JAJCJQ010000029">
    <property type="protein sequence ID" value="MCB6961988.1"/>
    <property type="molecule type" value="Genomic_DNA"/>
</dbReference>
<comment type="catalytic activity">
    <reaction evidence="11 12">
        <text>L-aspartate 4-semialdehyde + pyruvate = (2S,4S)-4-hydroxy-2,3,4,5-tetrahydrodipicolinate + H2O + H(+)</text>
        <dbReference type="Rhea" id="RHEA:34171"/>
        <dbReference type="ChEBI" id="CHEBI:15361"/>
        <dbReference type="ChEBI" id="CHEBI:15377"/>
        <dbReference type="ChEBI" id="CHEBI:15378"/>
        <dbReference type="ChEBI" id="CHEBI:67139"/>
        <dbReference type="ChEBI" id="CHEBI:537519"/>
        <dbReference type="EC" id="4.3.3.7"/>
    </reaction>
</comment>
<evidence type="ECO:0000313" key="30">
    <source>
        <dbReference type="EMBL" id="RGW88652.1"/>
    </source>
</evidence>
<dbReference type="Proteomes" id="UP000260717">
    <property type="component" value="Unassembled WGS sequence"/>
</dbReference>
<dbReference type="Proteomes" id="UP000324327">
    <property type="component" value="Unassembled WGS sequence"/>
</dbReference>
<evidence type="ECO:0000256" key="4">
    <source>
        <dbReference type="ARBA" id="ARBA00012086"/>
    </source>
</evidence>
<evidence type="ECO:0000313" key="55">
    <source>
        <dbReference type="Proteomes" id="UP000286181"/>
    </source>
</evidence>
<evidence type="ECO:0000313" key="47">
    <source>
        <dbReference type="Proteomes" id="UP000283297"/>
    </source>
</evidence>
<dbReference type="Proteomes" id="UP000284296">
    <property type="component" value="Unassembled WGS sequence"/>
</dbReference>
<evidence type="ECO:0000313" key="22">
    <source>
        <dbReference type="EMBL" id="NSC78206.1"/>
    </source>
</evidence>
<reference evidence="42 43" key="2">
    <citation type="submission" date="2018-08" db="EMBL/GenBank/DDBJ databases">
        <title>A genome reference for cultivated species of the human gut microbiota.</title>
        <authorList>
            <person name="Zou Y."/>
            <person name="Xue W."/>
            <person name="Luo G."/>
        </authorList>
    </citation>
    <scope>NUCLEOTIDE SEQUENCE [LARGE SCALE GENOMIC DNA]</scope>
    <source>
        <strain evidence="30 49">AF06-19</strain>
        <strain evidence="29 57">AF12-8</strain>
        <strain evidence="28 50">AF17-27</strain>
        <strain evidence="27 51">AF18-16LB</strain>
        <strain evidence="38 46">AF36-2BH</strain>
        <strain evidence="37 47">AF38-24</strain>
        <strain evidence="36 55">AF39-14AC</strain>
        <strain evidence="35 48">AM26-2LB</strain>
        <strain evidence="34 53">AM29-10</strain>
        <strain evidence="33 52">AM30-13AC</strain>
        <strain evidence="32 54">AM36-3AA</strain>
        <strain evidence="31 56">AM42-17AT</strain>
        <strain evidence="26 44">OM05-6AA</strain>
        <strain evidence="25 43">OM07-13</strain>
        <strain evidence="24 42">OM08-12AT</strain>
        <strain evidence="23 45">TF11-15AC</strain>
    </source>
</reference>
<evidence type="ECO:0000313" key="33">
    <source>
        <dbReference type="EMBL" id="RHD97017.1"/>
    </source>
</evidence>
<evidence type="ECO:0000313" key="21">
    <source>
        <dbReference type="EMBL" id="NSC28568.1"/>
    </source>
</evidence>
<dbReference type="Proteomes" id="UP000266698">
    <property type="component" value="Unassembled WGS sequence"/>
</dbReference>
<evidence type="ECO:0000256" key="8">
    <source>
        <dbReference type="ARBA" id="ARBA00023154"/>
    </source>
</evidence>
<evidence type="ECO:0000313" key="38">
    <source>
        <dbReference type="EMBL" id="RHL75991.1"/>
    </source>
</evidence>
<comment type="caution">
    <text evidence="12">Lacks conserved residue(s) required for the propagation of feature annotation.</text>
</comment>
<dbReference type="Proteomes" id="UP001197847">
    <property type="component" value="Unassembled WGS sequence"/>
</dbReference>
<dbReference type="Proteomes" id="UP001197741">
    <property type="component" value="Unassembled WGS sequence"/>
</dbReference>
<dbReference type="EMBL" id="QRPB01000023">
    <property type="protein sequence ID" value="RHL75991.1"/>
    <property type="molecule type" value="Genomic_DNA"/>
</dbReference>
<accession>A0A174A6D9</accession>
<reference evidence="21" key="6">
    <citation type="journal article" date="2020" name="Cell Host Microbe">
        <title>Functional and Genomic Variation between Human-Derived Isolates of Lachnospiraceae Reveals Inter- and Intra-Species Diversity.</title>
        <authorList>
            <person name="Sorbara M.T."/>
            <person name="Littmann E.R."/>
            <person name="Fontana E."/>
            <person name="Moody T.U."/>
            <person name="Kohout C.E."/>
            <person name="Gjonbalaj M."/>
            <person name="Eaton V."/>
            <person name="Seok R."/>
            <person name="Leiner I.M."/>
            <person name="Pamer E.G."/>
        </authorList>
    </citation>
    <scope>NUCLEOTIDE SEQUENCE</scope>
    <source>
        <strain evidence="22">MSK.16.45</strain>
        <strain evidence="21">MSK.17.79</strain>
    </source>
</reference>
<feature type="active site" description="Proton donor/acceptor" evidence="12 14">
    <location>
        <position position="137"/>
    </location>
</feature>
<reference evidence="58 59" key="4">
    <citation type="submission" date="2019-08" db="EMBL/GenBank/DDBJ databases">
        <authorList>
            <person name="Duncan S."/>
            <person name="Walker A."/>
        </authorList>
    </citation>
    <scope>NUCLEOTIDE SEQUENCE [LARGE SCALE GENOMIC DNA]</scope>
    <source>
        <strain evidence="39 58">L2-21</strain>
        <strain evidence="40 59">T3WBe13</strain>
    </source>
</reference>
<evidence type="ECO:0000313" key="34">
    <source>
        <dbReference type="EMBL" id="RHE32412.1"/>
    </source>
</evidence>
<keyword evidence="7 12" id="KW-0220">Diaminopimelate biosynthesis</keyword>
<dbReference type="EMBL" id="QSAE01000044">
    <property type="protein sequence ID" value="RGW38825.1"/>
    <property type="molecule type" value="Genomic_DNA"/>
</dbReference>
<comment type="pathway">
    <text evidence="2 12">Amino-acid biosynthesis; L-lysine biosynthesis via DAP pathway; (S)-tetrahydrodipicolinate from L-aspartate: step 3/4.</text>
</comment>
<dbReference type="EMBL" id="QRXG01000035">
    <property type="protein sequence ID" value="RGT78397.1"/>
    <property type="molecule type" value="Genomic_DNA"/>
</dbReference>
<evidence type="ECO:0000313" key="31">
    <source>
        <dbReference type="EMBL" id="RHA94494.1"/>
    </source>
</evidence>
<evidence type="ECO:0000256" key="14">
    <source>
        <dbReference type="PIRSR" id="PIRSR001365-1"/>
    </source>
</evidence>
<dbReference type="GO" id="GO:0005737">
    <property type="term" value="C:cytoplasm"/>
    <property type="evidence" value="ECO:0007669"/>
    <property type="project" value="UniProtKB-SubCell"/>
</dbReference>
<evidence type="ECO:0000256" key="13">
    <source>
        <dbReference type="PIRNR" id="PIRNR001365"/>
    </source>
</evidence>
<dbReference type="Proteomes" id="UP000286581">
    <property type="component" value="Unassembled WGS sequence"/>
</dbReference>
<dbReference type="Gene3D" id="3.20.20.70">
    <property type="entry name" value="Aldolase class I"/>
    <property type="match status" value="1"/>
</dbReference>
<dbReference type="EMBL" id="VSTG01000039">
    <property type="protein sequence ID" value="TYL51892.1"/>
    <property type="molecule type" value="Genomic_DNA"/>
</dbReference>
<feature type="binding site" evidence="12 15">
    <location>
        <position position="211"/>
    </location>
    <ligand>
        <name>pyruvate</name>
        <dbReference type="ChEBI" id="CHEBI:15361"/>
    </ligand>
</feature>
<evidence type="ECO:0000313" key="42">
    <source>
        <dbReference type="Proteomes" id="UP000260717"/>
    </source>
</evidence>
<evidence type="ECO:0000313" key="29">
    <source>
        <dbReference type="EMBL" id="RGW38825.1"/>
    </source>
</evidence>
<evidence type="ECO:0000313" key="44">
    <source>
        <dbReference type="Proteomes" id="UP000260970"/>
    </source>
</evidence>
<dbReference type="Proteomes" id="UP000284835">
    <property type="component" value="Unassembled WGS sequence"/>
</dbReference>
<evidence type="ECO:0000313" key="24">
    <source>
        <dbReference type="EMBL" id="RGM45354.1"/>
    </source>
</evidence>
<name>A0A174A6D9_9FIRM</name>
<feature type="active site" description="Schiff-base intermediate with substrate" evidence="12 14">
    <location>
        <position position="166"/>
    </location>
</feature>
<dbReference type="Proteomes" id="UP000261052">
    <property type="component" value="Unassembled WGS sequence"/>
</dbReference>
<evidence type="ECO:0000313" key="46">
    <source>
        <dbReference type="Proteomes" id="UP000266698"/>
    </source>
</evidence>
<evidence type="ECO:0000313" key="27">
    <source>
        <dbReference type="EMBL" id="RGT78397.1"/>
    </source>
</evidence>
<dbReference type="Proteomes" id="UP000283765">
    <property type="component" value="Unassembled WGS sequence"/>
</dbReference>
<comment type="similarity">
    <text evidence="3 12 13">Belongs to the DapA family.</text>
</comment>
<evidence type="ECO:0000256" key="5">
    <source>
        <dbReference type="ARBA" id="ARBA00022490"/>
    </source>
</evidence>
<evidence type="ECO:0000313" key="48">
    <source>
        <dbReference type="Proteomes" id="UP000283501"/>
    </source>
</evidence>
<dbReference type="Proteomes" id="UP001193670">
    <property type="component" value="Unassembled WGS sequence"/>
</dbReference>
<comment type="subunit">
    <text evidence="12">Homotetramer; dimer of dimers.</text>
</comment>
<evidence type="ECO:0000313" key="36">
    <source>
        <dbReference type="EMBL" id="RHL07042.1"/>
    </source>
</evidence>
<dbReference type="EMBL" id="JAAIMP010000028">
    <property type="protein sequence ID" value="NSC78206.1"/>
    <property type="molecule type" value="Genomic_DNA"/>
</dbReference>
<evidence type="ECO:0000256" key="2">
    <source>
        <dbReference type="ARBA" id="ARBA00005120"/>
    </source>
</evidence>
<keyword evidence="10 12" id="KW-0704">Schiff base</keyword>
<dbReference type="EMBL" id="QSQP01000005">
    <property type="protein sequence ID" value="RGK43878.1"/>
    <property type="molecule type" value="Genomic_DNA"/>
</dbReference>
<keyword evidence="6 12" id="KW-0028">Amino-acid biosynthesis</keyword>
<dbReference type="EMBL" id="JAJFBX010000008">
    <property type="protein sequence ID" value="MCC2746862.1"/>
    <property type="molecule type" value="Genomic_DNA"/>
</dbReference>
<dbReference type="EMBL" id="QRXR01000032">
    <property type="protein sequence ID" value="RGU20073.1"/>
    <property type="molecule type" value="Genomic_DNA"/>
</dbReference>
<evidence type="ECO:0000313" key="59">
    <source>
        <dbReference type="Proteomes" id="UP000324327"/>
    </source>
</evidence>
<dbReference type="HAMAP" id="MF_00418">
    <property type="entry name" value="DapA"/>
    <property type="match status" value="1"/>
</dbReference>
<evidence type="ECO:0000313" key="53">
    <source>
        <dbReference type="Proteomes" id="UP000285290"/>
    </source>
</evidence>
<organism evidence="16 41">
    <name type="scientific">Agathobacter rectalis</name>
    <dbReference type="NCBI Taxonomy" id="39491"/>
    <lineage>
        <taxon>Bacteria</taxon>
        <taxon>Bacillati</taxon>
        <taxon>Bacillota</taxon>
        <taxon>Clostridia</taxon>
        <taxon>Lachnospirales</taxon>
        <taxon>Lachnospiraceae</taxon>
        <taxon>Agathobacter</taxon>
    </lineage>
</organism>
<dbReference type="Proteomes" id="UP001193756">
    <property type="component" value="Unassembled WGS sequence"/>
</dbReference>
<dbReference type="CDD" id="cd00408">
    <property type="entry name" value="DHDPS-like"/>
    <property type="match status" value="1"/>
</dbReference>
<dbReference type="EMBL" id="QRON01000014">
    <property type="protein sequence ID" value="RHL26287.1"/>
    <property type="molecule type" value="Genomic_DNA"/>
</dbReference>
<reference evidence="19" key="8">
    <citation type="submission" date="2021-10" db="EMBL/GenBank/DDBJ databases">
        <title>Collection of gut derived symbiotic bacterial strains cultured from healthy donors.</title>
        <authorList>
            <person name="Lin H."/>
            <person name="Littmann E."/>
            <person name="Claire K."/>
            <person name="Pamer E."/>
        </authorList>
    </citation>
    <scope>NUCLEOTIDE SEQUENCE</scope>
    <source>
        <strain evidence="19">MSK.22.92</strain>
    </source>
</reference>
<reference evidence="21" key="7">
    <citation type="submission" date="2020-02" db="EMBL/GenBank/DDBJ databases">
        <authorList>
            <person name="Littmann E."/>
            <person name="Sorbara M."/>
        </authorList>
    </citation>
    <scope>NUCLEOTIDE SEQUENCE</scope>
    <source>
        <strain evidence="22">MSK.16.45</strain>
        <strain evidence="21">MSK.17.79</strain>
    </source>
</reference>
<protein>
    <recommendedName>
        <fullName evidence="4 12">4-hydroxy-tetrahydrodipicolinate synthase</fullName>
        <shortName evidence="12">HTPA synthase</shortName>
        <ecNumber evidence="4 12">4.3.3.7</ecNumber>
    </recommendedName>
</protein>
<dbReference type="EMBL" id="WKQP01000019">
    <property type="protein sequence ID" value="MSC60850.1"/>
    <property type="molecule type" value="Genomic_DNA"/>
</dbReference>
<dbReference type="EMBL" id="QSTP01000032">
    <property type="protein sequence ID" value="RGM66264.1"/>
    <property type="molecule type" value="Genomic_DNA"/>
</dbReference>
<dbReference type="InterPro" id="IPR005263">
    <property type="entry name" value="DapA"/>
</dbReference>
<evidence type="ECO:0000256" key="15">
    <source>
        <dbReference type="PIRSR" id="PIRSR001365-2"/>
    </source>
</evidence>
<evidence type="ECO:0000313" key="51">
    <source>
        <dbReference type="Proteomes" id="UP000284296"/>
    </source>
</evidence>
<gene>
    <name evidence="16" type="primary">dapA_2</name>
    <name evidence="12 17" type="synonym">dapA</name>
    <name evidence="38" type="ORF">DW001_14495</name>
    <name evidence="37" type="ORF">DW028_13630</name>
    <name evidence="36" type="ORF">DW038_03700</name>
    <name evidence="35" type="ORF">DW703_13925</name>
    <name evidence="34" type="ORF">DW753_07450</name>
    <name evidence="33" type="ORF">DW775_03900</name>
    <name evidence="32" type="ORF">DW848_13030</name>
    <name evidence="31" type="ORF">DW912_00045</name>
    <name evidence="30" type="ORF">DWV45_04620</name>
    <name evidence="29" type="ORF">DWV78_12265</name>
    <name evidence="28" type="ORF">DWW89_14360</name>
    <name evidence="27" type="ORF">DWX06_14350</name>
    <name evidence="26" type="ORF">DXB72_13730</name>
    <name evidence="25" type="ORF">DXB99_17970</name>
    <name evidence="24" type="ORF">DXC13_13290</name>
    <name evidence="23" type="ORF">DXD13_05565</name>
    <name evidence="16" type="ORF">ERS852417_01075</name>
    <name evidence="40" type="ORF">FYL31_14735</name>
    <name evidence="39" type="ORF">FYL37_15525</name>
    <name evidence="22" type="ORF">G4312_13225</name>
    <name evidence="21" type="ORF">G4319_14820</name>
    <name evidence="20" type="ORF">GKE07_11685</name>
    <name evidence="17" type="ORF">LIZ56_11010</name>
    <name evidence="18" type="ORF">LIZ82_13990</name>
    <name evidence="19" type="ORF">LK487_07420</name>
</gene>
<comment type="function">
    <text evidence="1 12">Catalyzes the condensation of (S)-aspartate-beta-semialdehyde [(S)-ASA] and pyruvate to 4-hydroxy-tetrahydrodipicolinate (HTPA).</text>
</comment>
<dbReference type="SMART" id="SM01130">
    <property type="entry name" value="DHDPS"/>
    <property type="match status" value="1"/>
</dbReference>
<dbReference type="EMBL" id="JAJCJK010000016">
    <property type="protein sequence ID" value="MCB6938929.1"/>
    <property type="molecule type" value="Genomic_DNA"/>
</dbReference>
<dbReference type="Proteomes" id="UP000283683">
    <property type="component" value="Unassembled WGS sequence"/>
</dbReference>
<evidence type="ECO:0000256" key="6">
    <source>
        <dbReference type="ARBA" id="ARBA00022605"/>
    </source>
</evidence>
<keyword evidence="9 12" id="KW-0456">Lyase</keyword>
<reference evidence="17" key="9">
    <citation type="submission" date="2021-10" db="EMBL/GenBank/DDBJ databases">
        <title>Collection of gut derived symbiotic bacterial strains cultured from healthy donors.</title>
        <authorList>
            <person name="Lin H."/>
            <person name="Littmann E."/>
            <person name="Kohout C."/>
            <person name="Pamer E.G."/>
        </authorList>
    </citation>
    <scope>NUCLEOTIDE SEQUENCE</scope>
    <source>
        <strain evidence="18">DFI.7.28A</strain>
        <strain evidence="17">DFI.9.42</strain>
    </source>
</reference>
<dbReference type="UniPathway" id="UPA00034">
    <property type="reaction ID" value="UER00017"/>
</dbReference>
<dbReference type="EMBL" id="QSTI01000027">
    <property type="protein sequence ID" value="RGM45354.1"/>
    <property type="molecule type" value="Genomic_DNA"/>
</dbReference>
<dbReference type="EMBL" id="QSJS01000003">
    <property type="protein sequence ID" value="RHD97017.1"/>
    <property type="molecule type" value="Genomic_DNA"/>
</dbReference>
<dbReference type="Proteomes" id="UP000283501">
    <property type="component" value="Unassembled WGS sequence"/>
</dbReference>
<evidence type="ECO:0000313" key="28">
    <source>
        <dbReference type="EMBL" id="RGU20073.1"/>
    </source>
</evidence>
<evidence type="ECO:0000313" key="54">
    <source>
        <dbReference type="Proteomes" id="UP000286104"/>
    </source>
</evidence>
<evidence type="ECO:0000313" key="25">
    <source>
        <dbReference type="EMBL" id="RGM66264.1"/>
    </source>
</evidence>
<reference evidence="58 59" key="5">
    <citation type="submission" date="2019-09" db="EMBL/GenBank/DDBJ databases">
        <title>Strain-level analysis of Eubacterium rectale using genomes from metagenomes.</title>
        <authorList>
            <person name="Karcher N."/>
            <person name="Segata N."/>
        </authorList>
    </citation>
    <scope>NUCLEOTIDE SEQUENCE [LARGE SCALE GENOMIC DNA]</scope>
    <source>
        <strain evidence="39 58">L2-21</strain>
        <strain evidence="40 59">T3WBe13</strain>
    </source>
</reference>
<dbReference type="EMBL" id="CYYW01000005">
    <property type="protein sequence ID" value="CUN82958.1"/>
    <property type="molecule type" value="Genomic_DNA"/>
</dbReference>
<evidence type="ECO:0000313" key="57">
    <source>
        <dbReference type="Proteomes" id="UP000286581"/>
    </source>
</evidence>
<proteinExistence type="inferred from homology"/>
<dbReference type="EMBL" id="QSHU01000021">
    <property type="protein sequence ID" value="RHC36934.1"/>
    <property type="molecule type" value="Genomic_DNA"/>
</dbReference>
<reference evidence="16 41" key="1">
    <citation type="submission" date="2015-09" db="EMBL/GenBank/DDBJ databases">
        <authorList>
            <consortium name="Pathogen Informatics"/>
        </authorList>
    </citation>
    <scope>NUCLEOTIDE SEQUENCE [LARGE SCALE GENOMIC DNA]</scope>
    <source>
        <strain evidence="16 41">2789STDY5608860</strain>
    </source>
</reference>
<evidence type="ECO:0000313" key="58">
    <source>
        <dbReference type="Proteomes" id="UP000324325"/>
    </source>
</evidence>
<dbReference type="Proteomes" id="UP000324325">
    <property type="component" value="Unassembled WGS sequence"/>
</dbReference>
<dbReference type="Proteomes" id="UP000286181">
    <property type="component" value="Unassembled WGS sequence"/>
</dbReference>
<evidence type="ECO:0000313" key="50">
    <source>
        <dbReference type="Proteomes" id="UP000283765"/>
    </source>
</evidence>
<evidence type="ECO:0000313" key="41">
    <source>
        <dbReference type="Proteomes" id="UP000095384"/>
    </source>
</evidence>
<evidence type="ECO:0000313" key="43">
    <source>
        <dbReference type="Proteomes" id="UP000260758"/>
    </source>
</evidence>
<dbReference type="NCBIfam" id="TIGR00674">
    <property type="entry name" value="dapA"/>
    <property type="match status" value="1"/>
</dbReference>
<evidence type="ECO:0000313" key="60">
    <source>
        <dbReference type="Proteomes" id="UP000479563"/>
    </source>
</evidence>
<evidence type="ECO:0000313" key="26">
    <source>
        <dbReference type="EMBL" id="RGN20564.1"/>
    </source>
</evidence>
<dbReference type="EMBL" id="QSFZ01000001">
    <property type="protein sequence ID" value="RHA94494.1"/>
    <property type="molecule type" value="Genomic_DNA"/>
</dbReference>
<dbReference type="EMBL" id="QSKC01000007">
    <property type="protein sequence ID" value="RHE32412.1"/>
    <property type="molecule type" value="Genomic_DNA"/>
</dbReference>
<dbReference type="InterPro" id="IPR013785">
    <property type="entry name" value="Aldolase_TIM"/>
</dbReference>
<sequence length="302" mass="32907">MKQTELKGIITPILTPMNADESINTDELRTQIDRLIDGGVHGIFPFGTNGEGYILNEKEKCEVLEAAIDQVKGRVPVYAGSGCISTQDTIRMSKEAEKLGADVLSIITPSFAVASQKELYDHYVEVAKHVDTPIVLYNIPARTGNKLLPETVKKLAKDVDLIIGAKDSSGDWDNLKAYITETRELDKKFYVLSGNDSLILPALKEGGVGGIAGCSNVYPHVLSSIYNLFKEGKLEEAEAAQDSIASFRAVFKYGNPNTVVKKAVAMLGYPVGDCRRPFNYLCDEGVEALAKVLKENADKGMN</sequence>
<dbReference type="Proteomes" id="UP000260758">
    <property type="component" value="Unassembled WGS sequence"/>
</dbReference>
<evidence type="ECO:0000256" key="11">
    <source>
        <dbReference type="ARBA" id="ARBA00047836"/>
    </source>
</evidence>
<evidence type="ECO:0000313" key="16">
    <source>
        <dbReference type="EMBL" id="CUN82958.1"/>
    </source>
</evidence>
<evidence type="ECO:0000313" key="20">
    <source>
        <dbReference type="EMBL" id="MSC60850.1"/>
    </source>
</evidence>
<evidence type="ECO:0000313" key="40">
    <source>
        <dbReference type="EMBL" id="TYL56601.1"/>
    </source>
</evidence>
<dbReference type="EC" id="4.3.3.7" evidence="4 12"/>
<evidence type="ECO:0000256" key="12">
    <source>
        <dbReference type="HAMAP-Rule" id="MF_00418"/>
    </source>
</evidence>
<evidence type="ECO:0000313" key="37">
    <source>
        <dbReference type="EMBL" id="RHL26287.1"/>
    </source>
</evidence>
<dbReference type="EMBL" id="JAAILW010000050">
    <property type="protein sequence ID" value="NSC28568.1"/>
    <property type="molecule type" value="Genomic_DNA"/>
</dbReference>
<dbReference type="GO" id="GO:0008840">
    <property type="term" value="F:4-hydroxy-tetrahydrodipicolinate synthase activity"/>
    <property type="evidence" value="ECO:0007669"/>
    <property type="project" value="UniProtKB-UniRule"/>
</dbReference>
<comment type="subcellular location">
    <subcellularLocation>
        <location evidence="12">Cytoplasm</location>
    </subcellularLocation>
</comment>
<evidence type="ECO:0000256" key="9">
    <source>
        <dbReference type="ARBA" id="ARBA00023239"/>
    </source>
</evidence>
<dbReference type="PANTHER" id="PTHR12128">
    <property type="entry name" value="DIHYDRODIPICOLINATE SYNTHASE"/>
    <property type="match status" value="1"/>
</dbReference>
<dbReference type="GO" id="GO:0019877">
    <property type="term" value="P:diaminopimelate biosynthetic process"/>
    <property type="evidence" value="ECO:0007669"/>
    <property type="project" value="UniProtKB-UniRule"/>
</dbReference>
<dbReference type="Proteomes" id="UP000283297">
    <property type="component" value="Unassembled WGS sequence"/>
</dbReference>
<evidence type="ECO:0000313" key="17">
    <source>
        <dbReference type="EMBL" id="MCB6938929.1"/>
    </source>
</evidence>
<dbReference type="SUPFAM" id="SSF51569">
    <property type="entry name" value="Aldolase"/>
    <property type="match status" value="1"/>
</dbReference>
<evidence type="ECO:0000313" key="39">
    <source>
        <dbReference type="EMBL" id="TYL51892.1"/>
    </source>
</evidence>
<dbReference type="EMBL" id="QSAZ01000003">
    <property type="protein sequence ID" value="RGW88652.1"/>
    <property type="molecule type" value="Genomic_DNA"/>
</dbReference>
<evidence type="ECO:0000313" key="32">
    <source>
        <dbReference type="EMBL" id="RHC36934.1"/>
    </source>
</evidence>
<dbReference type="Proteomes" id="UP000286104">
    <property type="component" value="Unassembled WGS sequence"/>
</dbReference>
<reference evidence="20 60" key="3">
    <citation type="journal article" date="2019" name="Nat. Med.">
        <title>A library of human gut bacterial isolates paired with longitudinal multiomics data enables mechanistic microbiome research.</title>
        <authorList>
            <person name="Poyet M."/>
            <person name="Groussin M."/>
            <person name="Gibbons S.M."/>
            <person name="Avila-Pacheco J."/>
            <person name="Jiang X."/>
            <person name="Kearney S.M."/>
            <person name="Perrotta A.R."/>
            <person name="Berdy B."/>
            <person name="Zhao S."/>
            <person name="Lieberman T.D."/>
            <person name="Swanson P.K."/>
            <person name="Smith M."/>
            <person name="Roesemann S."/>
            <person name="Alexander J.E."/>
            <person name="Rich S.A."/>
            <person name="Livny J."/>
            <person name="Vlamakis H."/>
            <person name="Clish C."/>
            <person name="Bullock K."/>
            <person name="Deik A."/>
            <person name="Scott J."/>
            <person name="Pierce K.A."/>
            <person name="Xavier R.J."/>
            <person name="Alm E.J."/>
        </authorList>
    </citation>
    <scope>NUCLEOTIDE SEQUENCE [LARGE SCALE GENOMIC DNA]</scope>
    <source>
        <strain evidence="20 60">BIOML-A11</strain>
    </source>
</reference>
<dbReference type="Proteomes" id="UP000095384">
    <property type="component" value="Unassembled WGS sequence"/>
</dbReference>
<evidence type="ECO:0000256" key="3">
    <source>
        <dbReference type="ARBA" id="ARBA00007592"/>
    </source>
</evidence>
<dbReference type="EMBL" id="VSTF01000029">
    <property type="protein sequence ID" value="TYL56601.1"/>
    <property type="molecule type" value="Genomic_DNA"/>
</dbReference>
<dbReference type="EMBL" id="QSKY01000027">
    <property type="protein sequence ID" value="RHF01045.1"/>
    <property type="molecule type" value="Genomic_DNA"/>
</dbReference>
<evidence type="ECO:0000313" key="23">
    <source>
        <dbReference type="EMBL" id="RGK43878.1"/>
    </source>
</evidence>
<keyword evidence="8 12" id="KW-0457">Lysine biosynthesis</keyword>
<dbReference type="GeneID" id="86988049"/>
<evidence type="ECO:0000256" key="7">
    <source>
        <dbReference type="ARBA" id="ARBA00022915"/>
    </source>
</evidence>
<evidence type="ECO:0000313" key="56">
    <source>
        <dbReference type="Proteomes" id="UP000286220"/>
    </source>
</evidence>